<dbReference type="InterPro" id="IPR001789">
    <property type="entry name" value="Sig_transdc_resp-reg_receiver"/>
</dbReference>
<evidence type="ECO:0000259" key="5">
    <source>
        <dbReference type="PROSITE" id="PS50110"/>
    </source>
</evidence>
<feature type="domain" description="Response regulatory" evidence="5">
    <location>
        <begin position="3"/>
        <end position="119"/>
    </location>
</feature>
<dbReference type="Pfam" id="PF00072">
    <property type="entry name" value="Response_reg"/>
    <property type="match status" value="1"/>
</dbReference>
<accession>A0A964WUI2</accession>
<gene>
    <name evidence="6" type="ORF">E4O86_15155</name>
</gene>
<dbReference type="PANTHER" id="PTHR44591">
    <property type="entry name" value="STRESS RESPONSE REGULATOR PROTEIN 1"/>
    <property type="match status" value="1"/>
</dbReference>
<keyword evidence="3" id="KW-0804">Transcription</keyword>
<dbReference type="Gene3D" id="3.40.50.2300">
    <property type="match status" value="1"/>
</dbReference>
<organism evidence="6 7">
    <name type="scientific">Propylenella binzhouense</name>
    <dbReference type="NCBI Taxonomy" id="2555902"/>
    <lineage>
        <taxon>Bacteria</taxon>
        <taxon>Pseudomonadati</taxon>
        <taxon>Pseudomonadota</taxon>
        <taxon>Alphaproteobacteria</taxon>
        <taxon>Hyphomicrobiales</taxon>
        <taxon>Propylenellaceae</taxon>
        <taxon>Propylenella</taxon>
    </lineage>
</organism>
<evidence type="ECO:0000313" key="6">
    <source>
        <dbReference type="EMBL" id="MYZ49053.1"/>
    </source>
</evidence>
<dbReference type="AlphaFoldDB" id="A0A964WUI2"/>
<dbReference type="SMART" id="SM00448">
    <property type="entry name" value="REC"/>
    <property type="match status" value="1"/>
</dbReference>
<dbReference type="EMBL" id="SPKJ01000058">
    <property type="protein sequence ID" value="MYZ49053.1"/>
    <property type="molecule type" value="Genomic_DNA"/>
</dbReference>
<comment type="caution">
    <text evidence="6">The sequence shown here is derived from an EMBL/GenBank/DDBJ whole genome shotgun (WGS) entry which is preliminary data.</text>
</comment>
<dbReference type="RefSeq" id="WP_161141400.1">
    <property type="nucleotide sequence ID" value="NZ_SPKJ01000058.1"/>
</dbReference>
<dbReference type="GO" id="GO:0000160">
    <property type="term" value="P:phosphorelay signal transduction system"/>
    <property type="evidence" value="ECO:0007669"/>
    <property type="project" value="InterPro"/>
</dbReference>
<evidence type="ECO:0000256" key="1">
    <source>
        <dbReference type="ARBA" id="ARBA00022553"/>
    </source>
</evidence>
<protein>
    <submittedName>
        <fullName evidence="6">Response regulator</fullName>
    </submittedName>
</protein>
<keyword evidence="1 4" id="KW-0597">Phosphoprotein</keyword>
<sequence length="121" mass="13669">MRQCLIVDDSNSIRKVARRILQDYDFETREADSEKSGLAACGQDMPDCIVVDWRMPDGDGLEFLKRLRAMPGGDRPKVMYCTSENDRIKVAKALRLGADGHMMKPFDRESLVRAFSEAGLI</sequence>
<feature type="modified residue" description="4-aspartylphosphate" evidence="4">
    <location>
        <position position="52"/>
    </location>
</feature>
<name>A0A964WUI2_9HYPH</name>
<dbReference type="OrthoDB" id="9800897at2"/>
<keyword evidence="2" id="KW-0805">Transcription regulation</keyword>
<dbReference type="InterPro" id="IPR011006">
    <property type="entry name" value="CheY-like_superfamily"/>
</dbReference>
<dbReference type="Proteomes" id="UP000773614">
    <property type="component" value="Unassembled WGS sequence"/>
</dbReference>
<evidence type="ECO:0000256" key="3">
    <source>
        <dbReference type="ARBA" id="ARBA00023163"/>
    </source>
</evidence>
<dbReference type="SUPFAM" id="SSF52172">
    <property type="entry name" value="CheY-like"/>
    <property type="match status" value="1"/>
</dbReference>
<proteinExistence type="predicted"/>
<evidence type="ECO:0000313" key="7">
    <source>
        <dbReference type="Proteomes" id="UP000773614"/>
    </source>
</evidence>
<dbReference type="CDD" id="cd00156">
    <property type="entry name" value="REC"/>
    <property type="match status" value="1"/>
</dbReference>
<evidence type="ECO:0000256" key="4">
    <source>
        <dbReference type="PROSITE-ProRule" id="PRU00169"/>
    </source>
</evidence>
<dbReference type="PROSITE" id="PS50110">
    <property type="entry name" value="RESPONSE_REGULATORY"/>
    <property type="match status" value="1"/>
</dbReference>
<dbReference type="InterPro" id="IPR050595">
    <property type="entry name" value="Bact_response_regulator"/>
</dbReference>
<dbReference type="PANTHER" id="PTHR44591:SF3">
    <property type="entry name" value="RESPONSE REGULATORY DOMAIN-CONTAINING PROTEIN"/>
    <property type="match status" value="1"/>
</dbReference>
<reference evidence="6" key="1">
    <citation type="submission" date="2019-03" db="EMBL/GenBank/DDBJ databases">
        <title>Afifella sp. nov., isolated from activated sludge.</title>
        <authorList>
            <person name="Li Q."/>
            <person name="Liu Y."/>
        </authorList>
    </citation>
    <scope>NUCLEOTIDE SEQUENCE</scope>
    <source>
        <strain evidence="6">L72</strain>
    </source>
</reference>
<evidence type="ECO:0000256" key="2">
    <source>
        <dbReference type="ARBA" id="ARBA00023015"/>
    </source>
</evidence>
<keyword evidence="7" id="KW-1185">Reference proteome</keyword>